<evidence type="ECO:0000256" key="6">
    <source>
        <dbReference type="ARBA" id="ARBA00023098"/>
    </source>
</evidence>
<accession>A0ABU4WF54</accession>
<keyword evidence="6" id="KW-0443">Lipid metabolism</keyword>
<name>A0ABU4WF54_9BACT</name>
<evidence type="ECO:0000256" key="2">
    <source>
        <dbReference type="ARBA" id="ARBA00005189"/>
    </source>
</evidence>
<dbReference type="PANTHER" id="PTHR10067">
    <property type="entry name" value="PHOSPHATIDYLSERINE DECARBOXYLASE"/>
    <property type="match status" value="1"/>
</dbReference>
<evidence type="ECO:0000256" key="1">
    <source>
        <dbReference type="ARBA" id="ARBA00001928"/>
    </source>
</evidence>
<evidence type="ECO:0000256" key="11">
    <source>
        <dbReference type="ARBA" id="ARBA00023317"/>
    </source>
</evidence>
<evidence type="ECO:0000256" key="8">
    <source>
        <dbReference type="ARBA" id="ARBA00023209"/>
    </source>
</evidence>
<organism evidence="13 14">
    <name type="scientific">Intestinicryptomonas porci</name>
    <dbReference type="NCBI Taxonomy" id="2926320"/>
    <lineage>
        <taxon>Bacteria</taxon>
        <taxon>Pseudomonadati</taxon>
        <taxon>Verrucomicrobiota</taxon>
        <taxon>Opitutia</taxon>
        <taxon>Opitutales</taxon>
        <taxon>Intestinicryptomonaceae</taxon>
        <taxon>Intestinicryptomonas</taxon>
    </lineage>
</organism>
<protein>
    <recommendedName>
        <fullName evidence="3">phosphatidylserine decarboxylase</fullName>
        <ecNumber evidence="3">4.1.1.65</ecNumber>
    </recommendedName>
</protein>
<comment type="cofactor">
    <cofactor evidence="1">
        <name>pyruvate</name>
        <dbReference type="ChEBI" id="CHEBI:15361"/>
    </cofactor>
</comment>
<evidence type="ECO:0000256" key="12">
    <source>
        <dbReference type="ARBA" id="ARBA00024326"/>
    </source>
</evidence>
<dbReference type="EC" id="4.1.1.65" evidence="3"/>
<dbReference type="InterPro" id="IPR003817">
    <property type="entry name" value="PS_Dcarbxylase"/>
</dbReference>
<evidence type="ECO:0000256" key="7">
    <source>
        <dbReference type="ARBA" id="ARBA00023145"/>
    </source>
</evidence>
<comment type="caution">
    <text evidence="13">The sequence shown here is derived from an EMBL/GenBank/DDBJ whole genome shotgun (WGS) entry which is preliminary data.</text>
</comment>
<comment type="pathway">
    <text evidence="2">Lipid metabolism.</text>
</comment>
<keyword evidence="5" id="KW-0210">Decarboxylase</keyword>
<dbReference type="PANTHER" id="PTHR10067:SF17">
    <property type="entry name" value="PHOSPHATIDYLSERINE DECARBOXYLASE PROENZYME 2"/>
    <property type="match status" value="1"/>
</dbReference>
<dbReference type="EMBL" id="JALBUT010000003">
    <property type="protein sequence ID" value="MDX8415187.1"/>
    <property type="molecule type" value="Genomic_DNA"/>
</dbReference>
<keyword evidence="10" id="KW-1208">Phospholipid metabolism</keyword>
<dbReference type="InterPro" id="IPR033177">
    <property type="entry name" value="PSD-B"/>
</dbReference>
<evidence type="ECO:0000256" key="9">
    <source>
        <dbReference type="ARBA" id="ARBA00023239"/>
    </source>
</evidence>
<evidence type="ECO:0000256" key="3">
    <source>
        <dbReference type="ARBA" id="ARBA00012243"/>
    </source>
</evidence>
<keyword evidence="9 13" id="KW-0456">Lyase</keyword>
<evidence type="ECO:0000256" key="5">
    <source>
        <dbReference type="ARBA" id="ARBA00022793"/>
    </source>
</evidence>
<dbReference type="GO" id="GO:0004609">
    <property type="term" value="F:phosphatidylserine decarboxylase activity"/>
    <property type="evidence" value="ECO:0007669"/>
    <property type="project" value="UniProtKB-EC"/>
</dbReference>
<evidence type="ECO:0000256" key="10">
    <source>
        <dbReference type="ARBA" id="ARBA00023264"/>
    </source>
</evidence>
<evidence type="ECO:0000313" key="14">
    <source>
        <dbReference type="Proteomes" id="UP001275932"/>
    </source>
</evidence>
<reference evidence="13 14" key="1">
    <citation type="submission" date="2022-03" db="EMBL/GenBank/DDBJ databases">
        <title>Novel taxa within the pig intestine.</title>
        <authorList>
            <person name="Wylensek D."/>
            <person name="Bishof K."/>
            <person name="Afrizal A."/>
            <person name="Clavel T."/>
        </authorList>
    </citation>
    <scope>NUCLEOTIDE SEQUENCE [LARGE SCALE GENOMIC DNA]</scope>
    <source>
        <strain evidence="13 14">CLA-KB-P66</strain>
    </source>
</reference>
<sequence>MAVEVFNPETGKIEKEDVCQEKFLEFLYGNPIGSLLLWSVFKRKFFSALTGLWANLPISRKSAVKFIKDHSIKISDFTKKPEEFKNFNDFFTREIKPEVRPLSKGANDISFPADARNLAFENISKSDTFFAKNQKFNLESFLKDRELAARFENGSMLISRLCPLDYHRFHHLVSGRLVARREIGGFLYSVNPIALSKNLNYLNENKRVLNLIELENGKMCAVVQIGATNVGSIMNFDKVGDKVLRGNTMGMFKFGGSCIVSIFEEGAAKFDETLIKLSKEPIEYLSKANSKSGELI</sequence>
<proteinExistence type="predicted"/>
<comment type="pathway">
    <text evidence="12">Phospholipid metabolism; phosphatidylethanolamine biosynthesis.</text>
</comment>
<dbReference type="RefSeq" id="WP_370396635.1">
    <property type="nucleotide sequence ID" value="NZ_JALBUT010000003.1"/>
</dbReference>
<gene>
    <name evidence="13" type="primary">asd</name>
    <name evidence="13" type="ORF">MOX91_03210</name>
</gene>
<keyword evidence="11" id="KW-0670">Pyruvate</keyword>
<keyword evidence="4" id="KW-0444">Lipid biosynthesis</keyword>
<keyword evidence="14" id="KW-1185">Reference proteome</keyword>
<dbReference type="NCBIfam" id="TIGR00163">
    <property type="entry name" value="PS_decarb"/>
    <property type="match status" value="1"/>
</dbReference>
<dbReference type="Proteomes" id="UP001275932">
    <property type="component" value="Unassembled WGS sequence"/>
</dbReference>
<keyword evidence="7" id="KW-0865">Zymogen</keyword>
<evidence type="ECO:0000313" key="13">
    <source>
        <dbReference type="EMBL" id="MDX8415187.1"/>
    </source>
</evidence>
<evidence type="ECO:0000256" key="4">
    <source>
        <dbReference type="ARBA" id="ARBA00022516"/>
    </source>
</evidence>
<keyword evidence="8" id="KW-0594">Phospholipid biosynthesis</keyword>
<dbReference type="Pfam" id="PF02666">
    <property type="entry name" value="PS_Dcarbxylase"/>
    <property type="match status" value="1"/>
</dbReference>